<dbReference type="EMBL" id="BNJJ01000008">
    <property type="protein sequence ID" value="GHO85274.1"/>
    <property type="molecule type" value="Genomic_DNA"/>
</dbReference>
<evidence type="ECO:0008006" key="4">
    <source>
        <dbReference type="Google" id="ProtNLM"/>
    </source>
</evidence>
<sequence length="129" mass="14509">MLRGDAKMEAFFKITTSYLASLVEAGAALIIACAALQAFLYAIFLFLRHLAIQEMEAEHIRLRLGRWLALSLEFELGADILRTAISPSWSEIGQLAAIATIRTLLNYFLQLEIDRASRRYPRTPEQPPG</sequence>
<dbReference type="PANTHER" id="PTHR38468:SF1">
    <property type="entry name" value="SLL0939 PROTEIN"/>
    <property type="match status" value="1"/>
</dbReference>
<name>A0ABQ3VGG1_9CHLR</name>
<dbReference type="Pfam" id="PF07784">
    <property type="entry name" value="DUF1622"/>
    <property type="match status" value="1"/>
</dbReference>
<reference evidence="2 3" key="1">
    <citation type="journal article" date="2021" name="Int. J. Syst. Evol. Microbiol.">
        <title>Reticulibacter mediterranei gen. nov., sp. nov., within the new family Reticulibacteraceae fam. nov., and Ktedonospora formicarum gen. nov., sp. nov., Ktedonobacter robiniae sp. nov., Dictyobacter formicarum sp. nov. and Dictyobacter arantiisoli sp. nov., belonging to the class Ktedonobacteria.</title>
        <authorList>
            <person name="Yabe S."/>
            <person name="Zheng Y."/>
            <person name="Wang C.M."/>
            <person name="Sakai Y."/>
            <person name="Abe K."/>
            <person name="Yokota A."/>
            <person name="Donadio S."/>
            <person name="Cavaletti L."/>
            <person name="Monciardini P."/>
        </authorList>
    </citation>
    <scope>NUCLEOTIDE SEQUENCE [LARGE SCALE GENOMIC DNA]</scope>
    <source>
        <strain evidence="2 3">SOSP1-9</strain>
    </source>
</reference>
<dbReference type="Proteomes" id="UP000635565">
    <property type="component" value="Unassembled WGS sequence"/>
</dbReference>
<keyword evidence="1" id="KW-0472">Membrane</keyword>
<evidence type="ECO:0000313" key="2">
    <source>
        <dbReference type="EMBL" id="GHO85274.1"/>
    </source>
</evidence>
<comment type="caution">
    <text evidence="2">The sequence shown here is derived from an EMBL/GenBank/DDBJ whole genome shotgun (WGS) entry which is preliminary data.</text>
</comment>
<keyword evidence="1" id="KW-1133">Transmembrane helix</keyword>
<dbReference type="InterPro" id="IPR012427">
    <property type="entry name" value="DUF1622"/>
</dbReference>
<feature type="transmembrane region" description="Helical" evidence="1">
    <location>
        <begin position="25"/>
        <end position="47"/>
    </location>
</feature>
<accession>A0ABQ3VGG1</accession>
<gene>
    <name evidence="2" type="ORF">KSZ_32800</name>
</gene>
<evidence type="ECO:0000256" key="1">
    <source>
        <dbReference type="SAM" id="Phobius"/>
    </source>
</evidence>
<evidence type="ECO:0000313" key="3">
    <source>
        <dbReference type="Proteomes" id="UP000635565"/>
    </source>
</evidence>
<keyword evidence="1" id="KW-0812">Transmembrane</keyword>
<protein>
    <recommendedName>
        <fullName evidence="4">DUF1622 domain-containing protein</fullName>
    </recommendedName>
</protein>
<organism evidence="2 3">
    <name type="scientific">Dictyobacter formicarum</name>
    <dbReference type="NCBI Taxonomy" id="2778368"/>
    <lineage>
        <taxon>Bacteria</taxon>
        <taxon>Bacillati</taxon>
        <taxon>Chloroflexota</taxon>
        <taxon>Ktedonobacteria</taxon>
        <taxon>Ktedonobacterales</taxon>
        <taxon>Dictyobacteraceae</taxon>
        <taxon>Dictyobacter</taxon>
    </lineage>
</organism>
<dbReference type="PANTHER" id="PTHR38468">
    <property type="entry name" value="SLL0939 PROTEIN"/>
    <property type="match status" value="1"/>
</dbReference>
<keyword evidence="3" id="KW-1185">Reference proteome</keyword>
<proteinExistence type="predicted"/>